<protein>
    <recommendedName>
        <fullName evidence="1">2EXR domain-containing protein</fullName>
    </recommendedName>
</protein>
<keyword evidence="3" id="KW-1185">Reference proteome</keyword>
<dbReference type="Proteomes" id="UP001147782">
    <property type="component" value="Unassembled WGS sequence"/>
</dbReference>
<dbReference type="OrthoDB" id="4364380at2759"/>
<dbReference type="InterPro" id="IPR045518">
    <property type="entry name" value="2EXR"/>
</dbReference>
<sequence>MATEFPRFGLLPAELRLRIWHYAIRGSWTCITLERTRDNQDITVGTHPLKAIAHTCLEARQVLTEAHTYIEGIGWLNFSQTLYIMQNIPKGSVYWSRDYPYQQPPVGQVQHHHKLFDHIQHIVLTPNSRQELMVGLLGWLREIEPPLKSIICVQPWPLPDDREAYDSDRDWIGVEETWDPTFTNSPTELDLSTLKRAIEHGEETGDYRLAHGLSTDEYRARVGQLADRLPRSRPFGRRPGRNGYWVASVELGDLRALVQNFDSSPNLYLQTVGHIRGSSLGKNV</sequence>
<dbReference type="Pfam" id="PF20150">
    <property type="entry name" value="2EXR"/>
    <property type="match status" value="1"/>
</dbReference>
<evidence type="ECO:0000313" key="3">
    <source>
        <dbReference type="Proteomes" id="UP001147782"/>
    </source>
</evidence>
<dbReference type="GeneID" id="81436030"/>
<proteinExistence type="predicted"/>
<reference evidence="2" key="2">
    <citation type="journal article" date="2023" name="IMA Fungus">
        <title>Comparative genomic study of the Penicillium genus elucidates a diverse pangenome and 15 lateral gene transfer events.</title>
        <authorList>
            <person name="Petersen C."/>
            <person name="Sorensen T."/>
            <person name="Nielsen M.R."/>
            <person name="Sondergaard T.E."/>
            <person name="Sorensen J.L."/>
            <person name="Fitzpatrick D.A."/>
            <person name="Frisvad J.C."/>
            <person name="Nielsen K.L."/>
        </authorList>
    </citation>
    <scope>NUCLEOTIDE SEQUENCE</scope>
    <source>
        <strain evidence="2">IBT 29864</strain>
    </source>
</reference>
<dbReference type="RefSeq" id="XP_056559065.1">
    <property type="nucleotide sequence ID" value="XM_056696853.1"/>
</dbReference>
<name>A0A9W9SPJ9_9EURO</name>
<organism evidence="2 3">
    <name type="scientific">Penicillium cataractarum</name>
    <dbReference type="NCBI Taxonomy" id="2100454"/>
    <lineage>
        <taxon>Eukaryota</taxon>
        <taxon>Fungi</taxon>
        <taxon>Dikarya</taxon>
        <taxon>Ascomycota</taxon>
        <taxon>Pezizomycotina</taxon>
        <taxon>Eurotiomycetes</taxon>
        <taxon>Eurotiomycetidae</taxon>
        <taxon>Eurotiales</taxon>
        <taxon>Aspergillaceae</taxon>
        <taxon>Penicillium</taxon>
    </lineage>
</organism>
<evidence type="ECO:0000259" key="1">
    <source>
        <dbReference type="Pfam" id="PF20150"/>
    </source>
</evidence>
<evidence type="ECO:0000313" key="2">
    <source>
        <dbReference type="EMBL" id="KAJ5381494.1"/>
    </source>
</evidence>
<dbReference type="EMBL" id="JAPZBS010000002">
    <property type="protein sequence ID" value="KAJ5381494.1"/>
    <property type="molecule type" value="Genomic_DNA"/>
</dbReference>
<reference evidence="2" key="1">
    <citation type="submission" date="2022-11" db="EMBL/GenBank/DDBJ databases">
        <authorList>
            <person name="Petersen C."/>
        </authorList>
    </citation>
    <scope>NUCLEOTIDE SEQUENCE</scope>
    <source>
        <strain evidence="2">IBT 29864</strain>
    </source>
</reference>
<feature type="domain" description="2EXR" evidence="1">
    <location>
        <begin position="5"/>
        <end position="67"/>
    </location>
</feature>
<comment type="caution">
    <text evidence="2">The sequence shown here is derived from an EMBL/GenBank/DDBJ whole genome shotgun (WGS) entry which is preliminary data.</text>
</comment>
<accession>A0A9W9SPJ9</accession>
<dbReference type="AlphaFoldDB" id="A0A9W9SPJ9"/>
<gene>
    <name evidence="2" type="ORF">N7496_003922</name>
</gene>